<dbReference type="Proteomes" id="UP000578531">
    <property type="component" value="Unassembled WGS sequence"/>
</dbReference>
<sequence length="512" mass="53330">MTSFIVVFFAFALVLPLYAVPVTRTSSTDTLIYDAVVVGTDEVVELMPALTGLPSPIFILTNVDIGTCASGEICVAEAFTDSASHVASSVVAEFRVLPASIVTALEDIVEAIDAGIEAGRDYWECVSFGGFVWSISCVKQTPSTQNASPDVVSNPSMSATTSVNSSGTGARISASNSSEGNSPPANTHNTALNMAGSLPVTNKGLGGSNRTRSGTPTTSLPTGLVTYAVKITNSQGSVTNEIVQVGYSSGVPSTNASFAYVDSVMTTVTIVPIGVSIQTITTSTCTTAGAIITATSSGSTIATEVPELCTHGLAFLIFGLPGFHSSSEFPFLCHKLSSFPLGIIWRLFCPLGGPPTISIISIDPSKLPPGENPNGDNPDDETPTPTQSPSQTMQSMVSSSAAETPTRCVVMPLVNTAQSATNSLFAPYAQRKDVTQANRSDGTLEFFALELSDTEASVIDADSDFIIIQESELEIEMPDSGQTDLDLNGTIYATEPLDSNPNVGSRDLHDGD</sequence>
<feature type="signal peptide" evidence="2">
    <location>
        <begin position="1"/>
        <end position="19"/>
    </location>
</feature>
<feature type="compositionally biased region" description="Polar residues" evidence="1">
    <location>
        <begin position="208"/>
        <end position="219"/>
    </location>
</feature>
<dbReference type="EMBL" id="JACCJC010000081">
    <property type="protein sequence ID" value="KAF6227751.1"/>
    <property type="molecule type" value="Genomic_DNA"/>
</dbReference>
<gene>
    <name evidence="3" type="ORF">HO173_011969</name>
</gene>
<evidence type="ECO:0000313" key="4">
    <source>
        <dbReference type="Proteomes" id="UP000578531"/>
    </source>
</evidence>
<proteinExistence type="predicted"/>
<feature type="region of interest" description="Disordered" evidence="1">
    <location>
        <begin position="492"/>
        <end position="512"/>
    </location>
</feature>
<protein>
    <submittedName>
        <fullName evidence="3">Uncharacterized protein</fullName>
    </submittedName>
</protein>
<feature type="compositionally biased region" description="Low complexity" evidence="1">
    <location>
        <begin position="383"/>
        <end position="400"/>
    </location>
</feature>
<dbReference type="GeneID" id="59293606"/>
<feature type="chain" id="PRO_5034119948" evidence="2">
    <location>
        <begin position="20"/>
        <end position="512"/>
    </location>
</feature>
<accession>A0A8H6FGY7</accession>
<comment type="caution">
    <text evidence="3">The sequence shown here is derived from an EMBL/GenBank/DDBJ whole genome shotgun (WGS) entry which is preliminary data.</text>
</comment>
<evidence type="ECO:0000256" key="2">
    <source>
        <dbReference type="SAM" id="SignalP"/>
    </source>
</evidence>
<evidence type="ECO:0000256" key="1">
    <source>
        <dbReference type="SAM" id="MobiDB-lite"/>
    </source>
</evidence>
<keyword evidence="2" id="KW-0732">Signal</keyword>
<reference evidence="3 4" key="1">
    <citation type="journal article" date="2020" name="Genomics">
        <title>Complete, high-quality genomes from long-read metagenomic sequencing of two wolf lichen thalli reveals enigmatic genome architecture.</title>
        <authorList>
            <person name="McKenzie S.K."/>
            <person name="Walston R.F."/>
            <person name="Allen J.L."/>
        </authorList>
    </citation>
    <scope>NUCLEOTIDE SEQUENCE [LARGE SCALE GENOMIC DNA]</scope>
    <source>
        <strain evidence="3">WasteWater2</strain>
    </source>
</reference>
<feature type="compositionally biased region" description="Polar residues" evidence="1">
    <location>
        <begin position="142"/>
        <end position="192"/>
    </location>
</feature>
<feature type="region of interest" description="Disordered" evidence="1">
    <location>
        <begin position="142"/>
        <end position="219"/>
    </location>
</feature>
<keyword evidence="4" id="KW-1185">Reference proteome</keyword>
<name>A0A8H6FGY7_9LECA</name>
<organism evidence="3 4">
    <name type="scientific">Letharia columbiana</name>
    <dbReference type="NCBI Taxonomy" id="112416"/>
    <lineage>
        <taxon>Eukaryota</taxon>
        <taxon>Fungi</taxon>
        <taxon>Dikarya</taxon>
        <taxon>Ascomycota</taxon>
        <taxon>Pezizomycotina</taxon>
        <taxon>Lecanoromycetes</taxon>
        <taxon>OSLEUM clade</taxon>
        <taxon>Lecanoromycetidae</taxon>
        <taxon>Lecanorales</taxon>
        <taxon>Lecanorineae</taxon>
        <taxon>Parmeliaceae</taxon>
        <taxon>Letharia</taxon>
    </lineage>
</organism>
<dbReference type="AlphaFoldDB" id="A0A8H6FGY7"/>
<feature type="region of interest" description="Disordered" evidence="1">
    <location>
        <begin position="360"/>
        <end position="401"/>
    </location>
</feature>
<evidence type="ECO:0000313" key="3">
    <source>
        <dbReference type="EMBL" id="KAF6227751.1"/>
    </source>
</evidence>
<dbReference type="RefSeq" id="XP_037159242.1">
    <property type="nucleotide sequence ID" value="XM_037313842.1"/>
</dbReference>